<protein>
    <recommendedName>
        <fullName evidence="2">PIK helical domain-containing protein</fullName>
    </recommendedName>
</protein>
<evidence type="ECO:0000256" key="1">
    <source>
        <dbReference type="SAM" id="MobiDB-lite"/>
    </source>
</evidence>
<accession>A0ABN9LD74</accession>
<dbReference type="Proteomes" id="UP001176940">
    <property type="component" value="Unassembled WGS sequence"/>
</dbReference>
<sequence>MELTTGENDKSTFRRRLLMSNSQNPEGEAFSPKYEISSLSEEDRSKLREAMQKESLYWLTDADKKKLWEMRYYCHSEISSLPLLLASAPSWQWSCLPDIYALLGQWTHMKHQDALGLLHATFPDQEVRRTAVQWIDTIPDAELLDYLPQLVQALKYECYLDSPLVRFLLKRAICDLRITHYFFWLLKDCLKDSQFSIRYQYLLAALLCCCGKGLREEFDRQCWLVNTLTKLAQKVREGAPSSRPEILKNGLEDVKQFFILNGSCRLPLSPSLLVKGLCLSFYVVSGSRSFEKFSRHFRQTPTKLSELDQIIKFMVVFLAPQILLQSIKFLGCSHFNSNAVPLKLTFQNVDPLGENIPIIFKLRLELNWSIPSQRKFQLLDVAIVKVNMDPLTSFDT</sequence>
<dbReference type="EMBL" id="CAUEEQ010013034">
    <property type="protein sequence ID" value="CAJ0936934.1"/>
    <property type="molecule type" value="Genomic_DNA"/>
</dbReference>
<reference evidence="3" key="1">
    <citation type="submission" date="2023-07" db="EMBL/GenBank/DDBJ databases">
        <authorList>
            <person name="Stuckert A."/>
        </authorList>
    </citation>
    <scope>NUCLEOTIDE SEQUENCE</scope>
</reference>
<dbReference type="InterPro" id="IPR042236">
    <property type="entry name" value="PI3K_accessory_sf"/>
</dbReference>
<dbReference type="InterPro" id="IPR001263">
    <property type="entry name" value="PI3K_accessory_dom"/>
</dbReference>
<gene>
    <name evidence="3" type="ORF">RIMI_LOCUS7022222</name>
</gene>
<dbReference type="SMART" id="SM00145">
    <property type="entry name" value="PI3Ka"/>
    <property type="match status" value="1"/>
</dbReference>
<dbReference type="InterPro" id="IPR015433">
    <property type="entry name" value="PI3/4_kinase"/>
</dbReference>
<dbReference type="PANTHER" id="PTHR10048:SF30">
    <property type="entry name" value="PHOSPHATIDYLINOSITOL 4-PHOSPHATE 3-KINASE C2 DOMAIN-CONTAINING SUBUNIT BETA"/>
    <property type="match status" value="1"/>
</dbReference>
<proteinExistence type="predicted"/>
<dbReference type="SUPFAM" id="SSF48371">
    <property type="entry name" value="ARM repeat"/>
    <property type="match status" value="1"/>
</dbReference>
<organism evidence="3 4">
    <name type="scientific">Ranitomeya imitator</name>
    <name type="common">mimic poison frog</name>
    <dbReference type="NCBI Taxonomy" id="111125"/>
    <lineage>
        <taxon>Eukaryota</taxon>
        <taxon>Metazoa</taxon>
        <taxon>Chordata</taxon>
        <taxon>Craniata</taxon>
        <taxon>Vertebrata</taxon>
        <taxon>Euteleostomi</taxon>
        <taxon>Amphibia</taxon>
        <taxon>Batrachia</taxon>
        <taxon>Anura</taxon>
        <taxon>Neobatrachia</taxon>
        <taxon>Hyloidea</taxon>
        <taxon>Dendrobatidae</taxon>
        <taxon>Dendrobatinae</taxon>
        <taxon>Ranitomeya</taxon>
    </lineage>
</organism>
<dbReference type="Gene3D" id="1.25.40.70">
    <property type="entry name" value="Phosphatidylinositol 3-kinase, accessory domain (PIK)"/>
    <property type="match status" value="1"/>
</dbReference>
<dbReference type="InterPro" id="IPR016024">
    <property type="entry name" value="ARM-type_fold"/>
</dbReference>
<evidence type="ECO:0000259" key="2">
    <source>
        <dbReference type="PROSITE" id="PS51545"/>
    </source>
</evidence>
<feature type="region of interest" description="Disordered" evidence="1">
    <location>
        <begin position="1"/>
        <end position="35"/>
    </location>
</feature>
<evidence type="ECO:0000313" key="3">
    <source>
        <dbReference type="EMBL" id="CAJ0936934.1"/>
    </source>
</evidence>
<name>A0ABN9LD74_9NEOB</name>
<dbReference type="PROSITE" id="PS51545">
    <property type="entry name" value="PIK_HELICAL"/>
    <property type="match status" value="1"/>
</dbReference>
<dbReference type="Pfam" id="PF00613">
    <property type="entry name" value="PI3Ka"/>
    <property type="match status" value="1"/>
</dbReference>
<dbReference type="Gene3D" id="3.30.1010.10">
    <property type="entry name" value="Phosphatidylinositol 3-kinase Catalytic Subunit, Chain A, domain 4"/>
    <property type="match status" value="1"/>
</dbReference>
<evidence type="ECO:0000313" key="4">
    <source>
        <dbReference type="Proteomes" id="UP001176940"/>
    </source>
</evidence>
<comment type="caution">
    <text evidence="3">The sequence shown here is derived from an EMBL/GenBank/DDBJ whole genome shotgun (WGS) entry which is preliminary data.</text>
</comment>
<keyword evidence="4" id="KW-1185">Reference proteome</keyword>
<dbReference type="PANTHER" id="PTHR10048">
    <property type="entry name" value="PHOSPHATIDYLINOSITOL KINASE"/>
    <property type="match status" value="1"/>
</dbReference>
<feature type="domain" description="PIK helical" evidence="2">
    <location>
        <begin position="33"/>
        <end position="209"/>
    </location>
</feature>